<reference evidence="2" key="2">
    <citation type="submission" date="2015-01" db="EMBL/GenBank/DDBJ databases">
        <title>Evolutionary Origins and Diversification of the Mycorrhizal Mutualists.</title>
        <authorList>
            <consortium name="DOE Joint Genome Institute"/>
            <consortium name="Mycorrhizal Genomics Consortium"/>
            <person name="Kohler A."/>
            <person name="Kuo A."/>
            <person name="Nagy L.G."/>
            <person name="Floudas D."/>
            <person name="Copeland A."/>
            <person name="Barry K.W."/>
            <person name="Cichocki N."/>
            <person name="Veneault-Fourrey C."/>
            <person name="LaButti K."/>
            <person name="Lindquist E.A."/>
            <person name="Lipzen A."/>
            <person name="Lundell T."/>
            <person name="Morin E."/>
            <person name="Murat C."/>
            <person name="Riley R."/>
            <person name="Ohm R."/>
            <person name="Sun H."/>
            <person name="Tunlid A."/>
            <person name="Henrissat B."/>
            <person name="Grigoriev I.V."/>
            <person name="Hibbett D.S."/>
            <person name="Martin F."/>
        </authorList>
    </citation>
    <scope>NUCLEOTIDE SEQUENCE [LARGE SCALE GENOMIC DNA]</scope>
    <source>
        <strain evidence="2">MUT 4182</strain>
    </source>
</reference>
<dbReference type="Proteomes" id="UP000054248">
    <property type="component" value="Unassembled WGS sequence"/>
</dbReference>
<dbReference type="EMBL" id="KN823218">
    <property type="protein sequence ID" value="KIO19497.1"/>
    <property type="molecule type" value="Genomic_DNA"/>
</dbReference>
<gene>
    <name evidence="1" type="ORF">M407DRAFT_82724</name>
</gene>
<sequence length="185" mass="21224">MESSKGTALKAFKFLLETNLGANAYLKLRQTCKGLDIPSLKVLRRHMHSLSGIEPVLYDCCANSCMCFAGPHAEKMFCDHCRTPRYLPNGKPANQFHYLPIIPQIHALYAGINSARKMRYRHDNQDSNLHKLGEPIEDIYDSQLYRTLRNTYVSVNGCELPVKYFEDPRHVLLTSLTDGFQLFKR</sequence>
<protein>
    <submittedName>
        <fullName evidence="1">Uncharacterized protein</fullName>
    </submittedName>
</protein>
<dbReference type="OrthoDB" id="3257409at2759"/>
<evidence type="ECO:0000313" key="2">
    <source>
        <dbReference type="Proteomes" id="UP000054248"/>
    </source>
</evidence>
<evidence type="ECO:0000313" key="1">
    <source>
        <dbReference type="EMBL" id="KIO19497.1"/>
    </source>
</evidence>
<dbReference type="HOGENOM" id="CLU_007337_2_0_1"/>
<feature type="non-terminal residue" evidence="1">
    <location>
        <position position="185"/>
    </location>
</feature>
<dbReference type="STRING" id="1051891.A0A0C3LDG4"/>
<accession>A0A0C3LDG4</accession>
<dbReference type="AlphaFoldDB" id="A0A0C3LDG4"/>
<keyword evidence="2" id="KW-1185">Reference proteome</keyword>
<name>A0A0C3LDG4_9AGAM</name>
<organism evidence="1 2">
    <name type="scientific">Tulasnella calospora MUT 4182</name>
    <dbReference type="NCBI Taxonomy" id="1051891"/>
    <lineage>
        <taxon>Eukaryota</taxon>
        <taxon>Fungi</taxon>
        <taxon>Dikarya</taxon>
        <taxon>Basidiomycota</taxon>
        <taxon>Agaricomycotina</taxon>
        <taxon>Agaricomycetes</taxon>
        <taxon>Cantharellales</taxon>
        <taxon>Tulasnellaceae</taxon>
        <taxon>Tulasnella</taxon>
    </lineage>
</organism>
<reference evidence="1 2" key="1">
    <citation type="submission" date="2014-04" db="EMBL/GenBank/DDBJ databases">
        <authorList>
            <consortium name="DOE Joint Genome Institute"/>
            <person name="Kuo A."/>
            <person name="Girlanda M."/>
            <person name="Perotto S."/>
            <person name="Kohler A."/>
            <person name="Nagy L.G."/>
            <person name="Floudas D."/>
            <person name="Copeland A."/>
            <person name="Barry K.W."/>
            <person name="Cichocki N."/>
            <person name="Veneault-Fourrey C."/>
            <person name="LaButti K."/>
            <person name="Lindquist E.A."/>
            <person name="Lipzen A."/>
            <person name="Lundell T."/>
            <person name="Morin E."/>
            <person name="Murat C."/>
            <person name="Sun H."/>
            <person name="Tunlid A."/>
            <person name="Henrissat B."/>
            <person name="Grigoriev I.V."/>
            <person name="Hibbett D.S."/>
            <person name="Martin F."/>
            <person name="Nordberg H.P."/>
            <person name="Cantor M.N."/>
            <person name="Hua S.X."/>
        </authorList>
    </citation>
    <scope>NUCLEOTIDE SEQUENCE [LARGE SCALE GENOMIC DNA]</scope>
    <source>
        <strain evidence="1 2">MUT 4182</strain>
    </source>
</reference>
<proteinExistence type="predicted"/>